<dbReference type="GO" id="GO:0071949">
    <property type="term" value="F:FAD binding"/>
    <property type="evidence" value="ECO:0007669"/>
    <property type="project" value="InterPro"/>
</dbReference>
<evidence type="ECO:0000313" key="7">
    <source>
        <dbReference type="Proteomes" id="UP000094444"/>
    </source>
</evidence>
<comment type="caution">
    <text evidence="6">The sequence shown here is derived from an EMBL/GenBank/DDBJ whole genome shotgun (WGS) entry which is preliminary data.</text>
</comment>
<gene>
    <name evidence="6" type="ORF">DHEL01_v205750</name>
</gene>
<sequence>MCDTNGDRKPFRVAVVGGAIGGLTCALFLDHFCRQVPAQDGKNMPPIAIDVYEQASEYKEIGAGVGLGINAAKLVHHIKGVGAAINDIQGRTDSSWFTFCRWDNGGFITHVDSPIKVDDVVRPSSMARSEFLDVLLRFIRERDVATLHTNKKFTSVKDLGEGGVQISFKDGTTAEADLLIGSDGIHSEVRKQFITGKALYSGKIAYRGVVPIDKLPKETWPGKSWPVIWMARHKHFLVFPISQSHSLNIVAFISKREDEIPDLRESWTSTCDRRELEEDFSDCEETVQKIIHLMPERPSKWRINDHEPVPQWIFLGGKVALLGDACHATTPHQGAGAGQAVEDGYILSKALSDWLARGKKGSVEGWMDLYQRIRLPRAQKVVTTSRQAGELYEFESPDLINLSYDEAIPIVAERLQERLKWLWMEDLDSVYEKEKGEARL</sequence>
<dbReference type="PANTHER" id="PTHR46720:SF3">
    <property type="entry name" value="FAD-BINDING DOMAIN-CONTAINING PROTEIN-RELATED"/>
    <property type="match status" value="1"/>
</dbReference>
<dbReference type="PANTHER" id="PTHR46720">
    <property type="entry name" value="HYDROXYLASE, PUTATIVE (AFU_ORTHOLOGUE AFUA_3G01460)-RELATED"/>
    <property type="match status" value="1"/>
</dbReference>
<keyword evidence="3" id="KW-0274">FAD</keyword>
<dbReference type="SUPFAM" id="SSF54373">
    <property type="entry name" value="FAD-linked reductases, C-terminal domain"/>
    <property type="match status" value="1"/>
</dbReference>
<dbReference type="PRINTS" id="PR00420">
    <property type="entry name" value="RNGMNOXGNASE"/>
</dbReference>
<dbReference type="InterPro" id="IPR002938">
    <property type="entry name" value="FAD-bd"/>
</dbReference>
<evidence type="ECO:0000256" key="4">
    <source>
        <dbReference type="ARBA" id="ARBA00023002"/>
    </source>
</evidence>
<keyword evidence="7" id="KW-1185">Reference proteome</keyword>
<dbReference type="AlphaFoldDB" id="A0A2P5I052"/>
<feature type="domain" description="FAD-binding" evidence="5">
    <location>
        <begin position="125"/>
        <end position="384"/>
    </location>
</feature>
<dbReference type="OrthoDB" id="5428495at2759"/>
<dbReference type="Gene3D" id="3.50.50.60">
    <property type="entry name" value="FAD/NAD(P)-binding domain"/>
    <property type="match status" value="1"/>
</dbReference>
<dbReference type="STRING" id="158607.A0A2P5I052"/>
<protein>
    <submittedName>
        <fullName evidence="6">Mannitol 1-phosphate dehydrogenase</fullName>
    </submittedName>
</protein>
<dbReference type="InterPro" id="IPR036188">
    <property type="entry name" value="FAD/NAD-bd_sf"/>
</dbReference>
<organism evidence="6 7">
    <name type="scientific">Diaporthe helianthi</name>
    <dbReference type="NCBI Taxonomy" id="158607"/>
    <lineage>
        <taxon>Eukaryota</taxon>
        <taxon>Fungi</taxon>
        <taxon>Dikarya</taxon>
        <taxon>Ascomycota</taxon>
        <taxon>Pezizomycotina</taxon>
        <taxon>Sordariomycetes</taxon>
        <taxon>Sordariomycetidae</taxon>
        <taxon>Diaporthales</taxon>
        <taxon>Diaporthaceae</taxon>
        <taxon>Diaporthe</taxon>
    </lineage>
</organism>
<evidence type="ECO:0000313" key="6">
    <source>
        <dbReference type="EMBL" id="POS75861.1"/>
    </source>
</evidence>
<evidence type="ECO:0000259" key="5">
    <source>
        <dbReference type="Pfam" id="PF01494"/>
    </source>
</evidence>
<dbReference type="GO" id="GO:0016491">
    <property type="term" value="F:oxidoreductase activity"/>
    <property type="evidence" value="ECO:0007669"/>
    <property type="project" value="UniProtKB-KW"/>
</dbReference>
<dbReference type="EMBL" id="MAVT02000435">
    <property type="protein sequence ID" value="POS75861.1"/>
    <property type="molecule type" value="Genomic_DNA"/>
</dbReference>
<evidence type="ECO:0000256" key="1">
    <source>
        <dbReference type="ARBA" id="ARBA00007992"/>
    </source>
</evidence>
<dbReference type="SUPFAM" id="SSF51905">
    <property type="entry name" value="FAD/NAD(P)-binding domain"/>
    <property type="match status" value="1"/>
</dbReference>
<dbReference type="Pfam" id="PF01494">
    <property type="entry name" value="FAD_binding_3"/>
    <property type="match status" value="1"/>
</dbReference>
<evidence type="ECO:0000256" key="3">
    <source>
        <dbReference type="ARBA" id="ARBA00022827"/>
    </source>
</evidence>
<dbReference type="InterPro" id="IPR051104">
    <property type="entry name" value="FAD_monoxygenase"/>
</dbReference>
<dbReference type="InParanoid" id="A0A2P5I052"/>
<name>A0A2P5I052_DIAHE</name>
<reference evidence="6" key="1">
    <citation type="submission" date="2017-09" db="EMBL/GenBank/DDBJ databases">
        <title>Polyketide synthases of a Diaporthe helianthi virulent isolate.</title>
        <authorList>
            <person name="Baroncelli R."/>
        </authorList>
    </citation>
    <scope>NUCLEOTIDE SEQUENCE [LARGE SCALE GENOMIC DNA]</scope>
    <source>
        <strain evidence="6">7/96</strain>
    </source>
</reference>
<keyword evidence="4" id="KW-0560">Oxidoreductase</keyword>
<dbReference type="GO" id="GO:0044550">
    <property type="term" value="P:secondary metabolite biosynthetic process"/>
    <property type="evidence" value="ECO:0007669"/>
    <property type="project" value="TreeGrafter"/>
</dbReference>
<evidence type="ECO:0000256" key="2">
    <source>
        <dbReference type="ARBA" id="ARBA00022630"/>
    </source>
</evidence>
<dbReference type="Proteomes" id="UP000094444">
    <property type="component" value="Unassembled WGS sequence"/>
</dbReference>
<proteinExistence type="inferred from homology"/>
<keyword evidence="2" id="KW-0285">Flavoprotein</keyword>
<accession>A0A2P5I052</accession>
<comment type="similarity">
    <text evidence="1">Belongs to the paxM FAD-dependent monooxygenase family.</text>
</comment>